<dbReference type="EMBL" id="LK933149">
    <property type="protein sequence ID" value="CDT42868.1"/>
    <property type="molecule type" value="Genomic_DNA"/>
</dbReference>
<dbReference type="PANTHER" id="PTHR20857:SF15">
    <property type="entry name" value="THIAMINE-PHOSPHATE SYNTHASE"/>
    <property type="match status" value="1"/>
</dbReference>
<dbReference type="Gene3D" id="3.20.20.70">
    <property type="entry name" value="Aldolase class I"/>
    <property type="match status" value="1"/>
</dbReference>
<keyword evidence="2" id="KW-0784">Thiamine biosynthesis</keyword>
<evidence type="ECO:0000313" key="4">
    <source>
        <dbReference type="EMBL" id="CDS84102.1"/>
    </source>
</evidence>
<dbReference type="GO" id="GO:0004789">
    <property type="term" value="F:thiamine-phosphate diphosphorylase activity"/>
    <property type="evidence" value="ECO:0007669"/>
    <property type="project" value="UniProtKB-EC"/>
</dbReference>
<evidence type="ECO:0000256" key="2">
    <source>
        <dbReference type="ARBA" id="ARBA00022977"/>
    </source>
</evidence>
<sequence>MYLITNRKLCSEERYLEVIKESILSGVENIIIREKDLEYQELKKLYMKIKTKINCIDFQEQISDESLKTNINQKECRNKFKVNFIINSNIEFFEKVDCQGIHLPFKLFLNLIENKYNFNENKILGLSLHKVEEVDYLEKLIRNQNIKIDYITLSHIYETKCKEGLNPKGIELLKEAKKITDIKIIALGGILPSNVKETLKYCDDFAIMSTIMRSKDIKKTISNYNEKLN</sequence>
<dbReference type="GO" id="GO:0005737">
    <property type="term" value="C:cytoplasm"/>
    <property type="evidence" value="ECO:0007669"/>
    <property type="project" value="TreeGrafter"/>
</dbReference>
<dbReference type="RefSeq" id="WP_016729556.1">
    <property type="nucleotide sequence ID" value="NZ_BAABSG010000005.1"/>
</dbReference>
<comment type="pathway">
    <text evidence="1">Cofactor biosynthesis; thiamine diphosphate biosynthesis.</text>
</comment>
<evidence type="ECO:0000313" key="6">
    <source>
        <dbReference type="EMBL" id="CDT42868.1"/>
    </source>
</evidence>
<dbReference type="InterPro" id="IPR013785">
    <property type="entry name" value="Aldolase_TIM"/>
</dbReference>
<accession>A0A069A9A3</accession>
<reference evidence="5" key="1">
    <citation type="submission" date="2014-07" db="EMBL/GenBank/DDBJ databases">
        <authorList>
            <person name="Monot Marc"/>
        </authorList>
    </citation>
    <scope>NUCLEOTIDE SEQUENCE</scope>
    <source>
        <strain evidence="6">7032989</strain>
        <strain evidence="4">7032994</strain>
    </source>
</reference>
<dbReference type="EMBL" id="LK932516">
    <property type="protein sequence ID" value="CDS87455.1"/>
    <property type="molecule type" value="Genomic_DNA"/>
</dbReference>
<keyword evidence="5" id="KW-0808">Transferase</keyword>
<dbReference type="Pfam" id="PF02581">
    <property type="entry name" value="TMP-TENI"/>
    <property type="match status" value="1"/>
</dbReference>
<gene>
    <name evidence="5" type="primary">thiE</name>
    <name evidence="6" type="ORF">BN1095_470124</name>
    <name evidence="5" type="ORF">BN1096_620044</name>
    <name evidence="4" type="ORF">BN1097_250044</name>
</gene>
<feature type="domain" description="Thiamine phosphate synthase/TenI" evidence="3">
    <location>
        <begin position="74"/>
        <end position="211"/>
    </location>
</feature>
<dbReference type="CDD" id="cd00564">
    <property type="entry name" value="TMP_TenI"/>
    <property type="match status" value="1"/>
</dbReference>
<dbReference type="InterPro" id="IPR022998">
    <property type="entry name" value="ThiamineP_synth_TenI"/>
</dbReference>
<protein>
    <submittedName>
        <fullName evidence="4">Putative thiamine biosynthesis protein</fullName>
    </submittedName>
    <submittedName>
        <fullName evidence="5">Thiamine-phosphate pyrophosphorylase ThiE2</fullName>
        <ecNumber evidence="5">2.5.1.3</ecNumber>
    </submittedName>
</protein>
<name>A0A069A9A3_CLODI</name>
<dbReference type="EMBL" id="LK932360">
    <property type="protein sequence ID" value="CDS84102.1"/>
    <property type="molecule type" value="Genomic_DNA"/>
</dbReference>
<dbReference type="GO" id="GO:0009228">
    <property type="term" value="P:thiamine biosynthetic process"/>
    <property type="evidence" value="ECO:0007669"/>
    <property type="project" value="UniProtKB-KW"/>
</dbReference>
<dbReference type="EC" id="2.5.1.3" evidence="5"/>
<proteinExistence type="predicted"/>
<dbReference type="SUPFAM" id="SSF51391">
    <property type="entry name" value="Thiamin phosphate synthase"/>
    <property type="match status" value="1"/>
</dbReference>
<dbReference type="InterPro" id="IPR036206">
    <property type="entry name" value="ThiamineP_synth_sf"/>
</dbReference>
<evidence type="ECO:0000256" key="1">
    <source>
        <dbReference type="ARBA" id="ARBA00004948"/>
    </source>
</evidence>
<evidence type="ECO:0000313" key="5">
    <source>
        <dbReference type="EMBL" id="CDS87455.1"/>
    </source>
</evidence>
<dbReference type="PANTHER" id="PTHR20857">
    <property type="entry name" value="THIAMINE-PHOSPHATE PYROPHOSPHORYLASE"/>
    <property type="match status" value="1"/>
</dbReference>
<organism evidence="5">
    <name type="scientific">Clostridioides difficile</name>
    <name type="common">Peptoclostridium difficile</name>
    <dbReference type="NCBI Taxonomy" id="1496"/>
    <lineage>
        <taxon>Bacteria</taxon>
        <taxon>Bacillati</taxon>
        <taxon>Bacillota</taxon>
        <taxon>Clostridia</taxon>
        <taxon>Peptostreptococcales</taxon>
        <taxon>Peptostreptococcaceae</taxon>
        <taxon>Clostridioides</taxon>
    </lineage>
</organism>
<evidence type="ECO:0000259" key="3">
    <source>
        <dbReference type="Pfam" id="PF02581"/>
    </source>
</evidence>
<dbReference type="PATRIC" id="fig|1496.854.peg.3614"/>
<dbReference type="AlphaFoldDB" id="A0A069A9A3"/>